<reference evidence="6 7" key="1">
    <citation type="submission" date="2019-10" db="EMBL/GenBank/DDBJ databases">
        <title>New species of Slilvanegrellaceae.</title>
        <authorList>
            <person name="Pitt A."/>
            <person name="Hahn M.W."/>
        </authorList>
    </citation>
    <scope>NUCLEOTIDE SEQUENCE [LARGE SCALE GENOMIC DNA]</scope>
    <source>
        <strain evidence="6 7">SP-Ram-0.45-NSY-1</strain>
    </source>
</reference>
<protein>
    <submittedName>
        <fullName evidence="6">MBL fold metallo-hydrolase</fullName>
    </submittedName>
</protein>
<accession>A0A6N6VWD8</accession>
<gene>
    <name evidence="6" type="ORF">GCL60_09125</name>
</gene>
<keyword evidence="7" id="KW-1185">Reference proteome</keyword>
<evidence type="ECO:0000256" key="2">
    <source>
        <dbReference type="ARBA" id="ARBA00022723"/>
    </source>
</evidence>
<evidence type="ECO:0000256" key="1">
    <source>
        <dbReference type="ARBA" id="ARBA00007749"/>
    </source>
</evidence>
<dbReference type="CDD" id="cd16281">
    <property type="entry name" value="metallo-hydrolase-like_MBL-fold"/>
    <property type="match status" value="1"/>
</dbReference>
<dbReference type="OrthoDB" id="5289787at2"/>
<dbReference type="Pfam" id="PF00753">
    <property type="entry name" value="Lactamase_B"/>
    <property type="match status" value="1"/>
</dbReference>
<dbReference type="InterPro" id="IPR001279">
    <property type="entry name" value="Metallo-B-lactamas"/>
</dbReference>
<dbReference type="EMBL" id="WFLM01000003">
    <property type="protein sequence ID" value="KAB8039009.1"/>
    <property type="molecule type" value="Genomic_DNA"/>
</dbReference>
<organism evidence="6 7">
    <name type="scientific">Silvanigrella paludirubra</name>
    <dbReference type="NCBI Taxonomy" id="2499159"/>
    <lineage>
        <taxon>Bacteria</taxon>
        <taxon>Pseudomonadati</taxon>
        <taxon>Bdellovibrionota</taxon>
        <taxon>Oligoflexia</taxon>
        <taxon>Silvanigrellales</taxon>
        <taxon>Silvanigrellaceae</taxon>
        <taxon>Silvanigrella</taxon>
    </lineage>
</organism>
<dbReference type="PANTHER" id="PTHR42978:SF6">
    <property type="entry name" value="QUORUM-QUENCHING LACTONASE YTNP-RELATED"/>
    <property type="match status" value="1"/>
</dbReference>
<evidence type="ECO:0000313" key="6">
    <source>
        <dbReference type="EMBL" id="KAB8039009.1"/>
    </source>
</evidence>
<dbReference type="SUPFAM" id="SSF56281">
    <property type="entry name" value="Metallo-hydrolase/oxidoreductase"/>
    <property type="match status" value="1"/>
</dbReference>
<dbReference type="AlphaFoldDB" id="A0A6N6VWD8"/>
<dbReference type="Gene3D" id="3.60.15.10">
    <property type="entry name" value="Ribonuclease Z/Hydroxyacylglutathione hydrolase-like"/>
    <property type="match status" value="1"/>
</dbReference>
<comment type="caution">
    <text evidence="6">The sequence shown here is derived from an EMBL/GenBank/DDBJ whole genome shotgun (WGS) entry which is preliminary data.</text>
</comment>
<comment type="similarity">
    <text evidence="1">Belongs to the metallo-beta-lactamase superfamily.</text>
</comment>
<dbReference type="GO" id="GO:0046872">
    <property type="term" value="F:metal ion binding"/>
    <property type="evidence" value="ECO:0007669"/>
    <property type="project" value="UniProtKB-KW"/>
</dbReference>
<evidence type="ECO:0000256" key="3">
    <source>
        <dbReference type="ARBA" id="ARBA00022801"/>
    </source>
</evidence>
<evidence type="ECO:0000313" key="7">
    <source>
        <dbReference type="Proteomes" id="UP000437748"/>
    </source>
</evidence>
<name>A0A6N6VWD8_9BACT</name>
<evidence type="ECO:0000256" key="4">
    <source>
        <dbReference type="ARBA" id="ARBA00022833"/>
    </source>
</evidence>
<sequence length="284" mass="32027">MEIISLEGNTQMLDGGAMFGNAPKAMWESWIQSDNLNRIPLACRSLLVKNKDGKNFLFEAGVGAFFEPKLKDRYGIVETEHILLQSLQKVNLSHEDIDAVILSHLHFDHAGGILTPYGQGETKLLFPKAKFYVGKEHWERAINPHPRDKASFVPLLNNLLEKSGRLILVENNGISDLSPFITFRFSNGHTPGLMLGEISLKDGPLVFASDLIPGFAWMHIPISMGYDRFPELVIDEKKNFLEDLITKNAKLFFTHDSQNPIGKIKKDDKGKFFAEVFEYPKGIE</sequence>
<dbReference type="InterPro" id="IPR036866">
    <property type="entry name" value="RibonucZ/Hydroxyglut_hydro"/>
</dbReference>
<dbReference type="InterPro" id="IPR051013">
    <property type="entry name" value="MBL_superfamily_lactonases"/>
</dbReference>
<keyword evidence="3 6" id="KW-0378">Hydrolase</keyword>
<dbReference type="GO" id="GO:0016787">
    <property type="term" value="F:hydrolase activity"/>
    <property type="evidence" value="ECO:0007669"/>
    <property type="project" value="UniProtKB-KW"/>
</dbReference>
<dbReference type="Proteomes" id="UP000437748">
    <property type="component" value="Unassembled WGS sequence"/>
</dbReference>
<dbReference type="PANTHER" id="PTHR42978">
    <property type="entry name" value="QUORUM-QUENCHING LACTONASE YTNP-RELATED-RELATED"/>
    <property type="match status" value="1"/>
</dbReference>
<keyword evidence="2" id="KW-0479">Metal-binding</keyword>
<evidence type="ECO:0000259" key="5">
    <source>
        <dbReference type="SMART" id="SM00849"/>
    </source>
</evidence>
<dbReference type="RefSeq" id="WP_153420407.1">
    <property type="nucleotide sequence ID" value="NZ_WFLM01000003.1"/>
</dbReference>
<proteinExistence type="inferred from homology"/>
<keyword evidence="4" id="KW-0862">Zinc</keyword>
<feature type="domain" description="Metallo-beta-lactamase" evidence="5">
    <location>
        <begin position="42"/>
        <end position="255"/>
    </location>
</feature>
<dbReference type="SMART" id="SM00849">
    <property type="entry name" value="Lactamase_B"/>
    <property type="match status" value="1"/>
</dbReference>